<dbReference type="InterPro" id="IPR000718">
    <property type="entry name" value="Peptidase_M13"/>
</dbReference>
<dbReference type="AlphaFoldDB" id="A0A7R9C0K9"/>
<dbReference type="Gene3D" id="1.10.1380.10">
    <property type="entry name" value="Neutral endopeptidase , domain2"/>
    <property type="match status" value="3"/>
</dbReference>
<reference evidence="3" key="1">
    <citation type="submission" date="2020-11" db="EMBL/GenBank/DDBJ databases">
        <authorList>
            <person name="Tran Van P."/>
        </authorList>
    </citation>
    <scope>NUCLEOTIDE SEQUENCE</scope>
</reference>
<evidence type="ECO:0000256" key="1">
    <source>
        <dbReference type="ARBA" id="ARBA00007357"/>
    </source>
</evidence>
<evidence type="ECO:0000259" key="2">
    <source>
        <dbReference type="Pfam" id="PF05649"/>
    </source>
</evidence>
<organism evidence="3">
    <name type="scientific">Notodromas monacha</name>
    <dbReference type="NCBI Taxonomy" id="399045"/>
    <lineage>
        <taxon>Eukaryota</taxon>
        <taxon>Metazoa</taxon>
        <taxon>Ecdysozoa</taxon>
        <taxon>Arthropoda</taxon>
        <taxon>Crustacea</taxon>
        <taxon>Oligostraca</taxon>
        <taxon>Ostracoda</taxon>
        <taxon>Podocopa</taxon>
        <taxon>Podocopida</taxon>
        <taxon>Cypridocopina</taxon>
        <taxon>Cypridoidea</taxon>
        <taxon>Cyprididae</taxon>
        <taxon>Notodromas</taxon>
    </lineage>
</organism>
<dbReference type="PANTHER" id="PTHR11733:SF241">
    <property type="entry name" value="GH26575P-RELATED"/>
    <property type="match status" value="1"/>
</dbReference>
<dbReference type="GO" id="GO:0005886">
    <property type="term" value="C:plasma membrane"/>
    <property type="evidence" value="ECO:0007669"/>
    <property type="project" value="TreeGrafter"/>
</dbReference>
<sequence>QRKIIGDAPLKERILEELGGFPVTNRTWTPPPFSIERLIGVLKKDYNEGMLMEQWVGPDDKNSSLNIIHSSSELARFWPSEILLARKIIGDAPLKERILEELGGFPVTNRTWTPPPFSIERLIGVLKKDYNEGMLMEQWVGPDDKNSSLNIIQLDQMKLGLPSREYYLGKGNAKYLEAYRQFMTDVAVLLGAEEDYAQQEMKLVLDLETLLANLDQMKLGLPSREYYLGKGNAKYLEAYRQFMTDVAVLLGAEEDYAQQEMKLVLDLETLLANVSLSVLSPAHYCHSR</sequence>
<dbReference type="PROSITE" id="PS51885">
    <property type="entry name" value="NEPRILYSIN"/>
    <property type="match status" value="1"/>
</dbReference>
<dbReference type="SUPFAM" id="SSF55486">
    <property type="entry name" value="Metalloproteases ('zincins'), catalytic domain"/>
    <property type="match status" value="2"/>
</dbReference>
<name>A0A7R9C0K9_9CRUS</name>
<dbReference type="PANTHER" id="PTHR11733">
    <property type="entry name" value="ZINC METALLOPROTEASE FAMILY M13 NEPRILYSIN-RELATED"/>
    <property type="match status" value="1"/>
</dbReference>
<dbReference type="Pfam" id="PF05649">
    <property type="entry name" value="Peptidase_M13_N"/>
    <property type="match status" value="1"/>
</dbReference>
<accession>A0A7R9C0K9</accession>
<feature type="domain" description="Peptidase M13 N-terminal" evidence="2">
    <location>
        <begin position="90"/>
        <end position="213"/>
    </location>
</feature>
<dbReference type="Proteomes" id="UP000678499">
    <property type="component" value="Unassembled WGS sequence"/>
</dbReference>
<comment type="similarity">
    <text evidence="1">Belongs to the peptidase M13 family.</text>
</comment>
<dbReference type="GO" id="GO:0016485">
    <property type="term" value="P:protein processing"/>
    <property type="evidence" value="ECO:0007669"/>
    <property type="project" value="TreeGrafter"/>
</dbReference>
<feature type="non-terminal residue" evidence="3">
    <location>
        <position position="1"/>
    </location>
</feature>
<protein>
    <recommendedName>
        <fullName evidence="2">Peptidase M13 N-terminal domain-containing protein</fullName>
    </recommendedName>
</protein>
<dbReference type="EMBL" id="OA888234">
    <property type="protein sequence ID" value="CAD7283822.1"/>
    <property type="molecule type" value="Genomic_DNA"/>
</dbReference>
<dbReference type="InterPro" id="IPR008753">
    <property type="entry name" value="Peptidase_M13_N"/>
</dbReference>
<evidence type="ECO:0000313" key="4">
    <source>
        <dbReference type="Proteomes" id="UP000678499"/>
    </source>
</evidence>
<keyword evidence="4" id="KW-1185">Reference proteome</keyword>
<proteinExistence type="inferred from homology"/>
<dbReference type="InterPro" id="IPR042089">
    <property type="entry name" value="Peptidase_M13_dom_2"/>
</dbReference>
<dbReference type="GO" id="GO:0004222">
    <property type="term" value="F:metalloendopeptidase activity"/>
    <property type="evidence" value="ECO:0007669"/>
    <property type="project" value="InterPro"/>
</dbReference>
<gene>
    <name evidence="3" type="ORF">NMOB1V02_LOCUS11432</name>
</gene>
<evidence type="ECO:0000313" key="3">
    <source>
        <dbReference type="EMBL" id="CAD7283822.1"/>
    </source>
</evidence>
<dbReference type="EMBL" id="CAJPEX010006197">
    <property type="protein sequence ID" value="CAG0923974.1"/>
    <property type="molecule type" value="Genomic_DNA"/>
</dbReference>
<dbReference type="OrthoDB" id="6359983at2759"/>